<evidence type="ECO:0000313" key="2">
    <source>
        <dbReference type="EMBL" id="CAD9080592.1"/>
    </source>
</evidence>
<feature type="compositionally biased region" description="Polar residues" evidence="1">
    <location>
        <begin position="43"/>
        <end position="61"/>
    </location>
</feature>
<protein>
    <submittedName>
        <fullName evidence="2">Uncharacterized protein</fullName>
    </submittedName>
</protein>
<accession>A0A7S1KP29</accession>
<name>A0A7S1KP29_9EUKA</name>
<feature type="compositionally biased region" description="Basic and acidic residues" evidence="1">
    <location>
        <begin position="119"/>
        <end position="128"/>
    </location>
</feature>
<feature type="compositionally biased region" description="Polar residues" evidence="1">
    <location>
        <begin position="94"/>
        <end position="118"/>
    </location>
</feature>
<feature type="region of interest" description="Disordered" evidence="1">
    <location>
        <begin position="35"/>
        <end position="74"/>
    </location>
</feature>
<gene>
    <name evidence="2" type="ORF">PCOS0759_LOCUS3832</name>
</gene>
<reference evidence="2" key="1">
    <citation type="submission" date="2021-01" db="EMBL/GenBank/DDBJ databases">
        <authorList>
            <person name="Corre E."/>
            <person name="Pelletier E."/>
            <person name="Niang G."/>
            <person name="Scheremetjew M."/>
            <person name="Finn R."/>
            <person name="Kale V."/>
            <person name="Holt S."/>
            <person name="Cochrane G."/>
            <person name="Meng A."/>
            <person name="Brown T."/>
            <person name="Cohen L."/>
        </authorList>
    </citation>
    <scope>NUCLEOTIDE SEQUENCE</scope>
    <source>
        <strain evidence="2">WS</strain>
    </source>
</reference>
<sequence>MTFTQMPSRRCQRSGQIVTPSFRIDPLYYCDMNHSSHHESRAHPSTNSQLQASSSDFSQFEDSNDESQTHHGGCLNSGALAAMYSWQQESSLLGTHSESVTTPHSQVEESNSVSYKSPTNERKRKMEVDPASTREPARKKRKIGFAADMMDTNIEEFSAKEIARMHQREEEKERTFLLIPSSEVPVLVNQMPSFHSHKRAFVFFLKLRPSSRCGLSVSHLVNLVNCKQCVVDPQESKPQARITVNRATEIIEKDIEKRLSDGRDPVFAFADEEKRFVRYCADRKSRKKTKHPHKSSARSCKLLKGTPKRLHESYFPEAFEYRNYSKMRERFLQWKQQKEDEDVIFDEE</sequence>
<organism evidence="2">
    <name type="scientific">Percolomonas cosmopolitus</name>
    <dbReference type="NCBI Taxonomy" id="63605"/>
    <lineage>
        <taxon>Eukaryota</taxon>
        <taxon>Discoba</taxon>
        <taxon>Heterolobosea</taxon>
        <taxon>Tetramitia</taxon>
        <taxon>Eutetramitia</taxon>
        <taxon>Percolomonadidae</taxon>
        <taxon>Percolomonas</taxon>
    </lineage>
</organism>
<dbReference type="EMBL" id="HBGD01004597">
    <property type="protein sequence ID" value="CAD9080592.1"/>
    <property type="molecule type" value="Transcribed_RNA"/>
</dbReference>
<feature type="region of interest" description="Disordered" evidence="1">
    <location>
        <begin position="94"/>
        <end position="140"/>
    </location>
</feature>
<dbReference type="AlphaFoldDB" id="A0A7S1KP29"/>
<evidence type="ECO:0000256" key="1">
    <source>
        <dbReference type="SAM" id="MobiDB-lite"/>
    </source>
</evidence>
<proteinExistence type="predicted"/>